<evidence type="ECO:0000259" key="16">
    <source>
        <dbReference type="Pfam" id="PF02563"/>
    </source>
</evidence>
<dbReference type="GO" id="GO:0015288">
    <property type="term" value="F:porin activity"/>
    <property type="evidence" value="ECO:0007669"/>
    <property type="project" value="UniProtKB-KW"/>
</dbReference>
<evidence type="ECO:0000256" key="6">
    <source>
        <dbReference type="ARBA" id="ARBA00022692"/>
    </source>
</evidence>
<evidence type="ECO:0000259" key="17">
    <source>
        <dbReference type="Pfam" id="PF22461"/>
    </source>
</evidence>
<evidence type="ECO:0000256" key="8">
    <source>
        <dbReference type="ARBA" id="ARBA00023047"/>
    </source>
</evidence>
<organism evidence="18 19">
    <name type="scientific">Prevotella aff. ruminicola Tc2-24</name>
    <dbReference type="NCBI Taxonomy" id="81582"/>
    <lineage>
        <taxon>Bacteria</taxon>
        <taxon>Pseudomonadati</taxon>
        <taxon>Bacteroidota</taxon>
        <taxon>Bacteroidia</taxon>
        <taxon>Bacteroidales</taxon>
        <taxon>Prevotellaceae</taxon>
        <taxon>Prevotella</taxon>
    </lineage>
</organism>
<protein>
    <submittedName>
        <fullName evidence="18">Polysaccharide export outer membrane protein</fullName>
    </submittedName>
</protein>
<dbReference type="EMBL" id="FOIQ01000004">
    <property type="protein sequence ID" value="SEW16831.1"/>
    <property type="molecule type" value="Genomic_DNA"/>
</dbReference>
<evidence type="ECO:0000256" key="3">
    <source>
        <dbReference type="ARBA" id="ARBA00022448"/>
    </source>
</evidence>
<feature type="transmembrane region" description="Helical" evidence="15">
    <location>
        <begin position="288"/>
        <end position="306"/>
    </location>
</feature>
<keyword evidence="3" id="KW-0813">Transport</keyword>
<keyword evidence="6 15" id="KW-0812">Transmembrane</keyword>
<evidence type="ECO:0000256" key="4">
    <source>
        <dbReference type="ARBA" id="ARBA00022452"/>
    </source>
</evidence>
<dbReference type="Pfam" id="PF02563">
    <property type="entry name" value="Poly_export"/>
    <property type="match status" value="1"/>
</dbReference>
<keyword evidence="13" id="KW-0998">Cell outer membrane</keyword>
<dbReference type="PANTHER" id="PTHR33619:SF3">
    <property type="entry name" value="POLYSACCHARIDE EXPORT PROTEIN GFCE-RELATED"/>
    <property type="match status" value="1"/>
</dbReference>
<dbReference type="PANTHER" id="PTHR33619">
    <property type="entry name" value="POLYSACCHARIDE EXPORT PROTEIN GFCE-RELATED"/>
    <property type="match status" value="1"/>
</dbReference>
<dbReference type="InterPro" id="IPR003715">
    <property type="entry name" value="Poly_export_N"/>
</dbReference>
<evidence type="ECO:0000256" key="10">
    <source>
        <dbReference type="ARBA" id="ARBA00023114"/>
    </source>
</evidence>
<keyword evidence="5" id="KW-0762">Sugar transport</keyword>
<dbReference type="GO" id="GO:0046930">
    <property type="term" value="C:pore complex"/>
    <property type="evidence" value="ECO:0007669"/>
    <property type="project" value="UniProtKB-KW"/>
</dbReference>
<dbReference type="AlphaFoldDB" id="A0A1I0PR49"/>
<evidence type="ECO:0000256" key="11">
    <source>
        <dbReference type="ARBA" id="ARBA00023136"/>
    </source>
</evidence>
<comment type="subcellular location">
    <subcellularLocation>
        <location evidence="1">Cell outer membrane</location>
        <topology evidence="1">Multi-pass membrane protein</topology>
    </subcellularLocation>
</comment>
<name>A0A1I0PR49_9BACT</name>
<dbReference type="Proteomes" id="UP000199373">
    <property type="component" value="Unassembled WGS sequence"/>
</dbReference>
<evidence type="ECO:0000313" key="19">
    <source>
        <dbReference type="Proteomes" id="UP000199373"/>
    </source>
</evidence>
<evidence type="ECO:0000256" key="13">
    <source>
        <dbReference type="ARBA" id="ARBA00023237"/>
    </source>
</evidence>
<evidence type="ECO:0000256" key="1">
    <source>
        <dbReference type="ARBA" id="ARBA00004571"/>
    </source>
</evidence>
<evidence type="ECO:0000313" key="18">
    <source>
        <dbReference type="EMBL" id="SEW16831.1"/>
    </source>
</evidence>
<comment type="similarity">
    <text evidence="2">Belongs to the BexD/CtrA/VexA family.</text>
</comment>
<gene>
    <name evidence="18" type="ORF">SAMN04487850_1952</name>
</gene>
<dbReference type="GO" id="GO:0015159">
    <property type="term" value="F:polysaccharide transmembrane transporter activity"/>
    <property type="evidence" value="ECO:0007669"/>
    <property type="project" value="InterPro"/>
</dbReference>
<evidence type="ECO:0000256" key="15">
    <source>
        <dbReference type="SAM" id="Phobius"/>
    </source>
</evidence>
<accession>A0A1I0PR49</accession>
<keyword evidence="12" id="KW-0564">Palmitate</keyword>
<evidence type="ECO:0000256" key="2">
    <source>
        <dbReference type="ARBA" id="ARBA00009450"/>
    </source>
</evidence>
<keyword evidence="4" id="KW-1134">Transmembrane beta strand</keyword>
<evidence type="ECO:0000256" key="7">
    <source>
        <dbReference type="ARBA" id="ARBA00022729"/>
    </source>
</evidence>
<keyword evidence="8" id="KW-0625">Polysaccharide transport</keyword>
<evidence type="ECO:0000256" key="14">
    <source>
        <dbReference type="ARBA" id="ARBA00023288"/>
    </source>
</evidence>
<dbReference type="Pfam" id="PF22461">
    <property type="entry name" value="SLBB_2"/>
    <property type="match status" value="1"/>
</dbReference>
<dbReference type="InterPro" id="IPR054765">
    <property type="entry name" value="SLBB_dom"/>
</dbReference>
<keyword evidence="14" id="KW-0449">Lipoprotein</keyword>
<keyword evidence="15" id="KW-1133">Transmembrane helix</keyword>
<feature type="domain" description="SLBB" evidence="17">
    <location>
        <begin position="189"/>
        <end position="269"/>
    </location>
</feature>
<keyword evidence="10" id="KW-0626">Porin</keyword>
<dbReference type="GO" id="GO:0009279">
    <property type="term" value="C:cell outer membrane"/>
    <property type="evidence" value="ECO:0007669"/>
    <property type="project" value="UniProtKB-SubCell"/>
</dbReference>
<dbReference type="Gene3D" id="3.10.560.10">
    <property type="entry name" value="Outer membrane lipoprotein wza domain like"/>
    <property type="match status" value="1"/>
</dbReference>
<dbReference type="InterPro" id="IPR049712">
    <property type="entry name" value="Poly_export"/>
</dbReference>
<keyword evidence="9" id="KW-0406">Ion transport</keyword>
<dbReference type="GO" id="GO:0006811">
    <property type="term" value="P:monoatomic ion transport"/>
    <property type="evidence" value="ECO:0007669"/>
    <property type="project" value="UniProtKB-KW"/>
</dbReference>
<reference evidence="18 19" key="1">
    <citation type="submission" date="2016-10" db="EMBL/GenBank/DDBJ databases">
        <authorList>
            <person name="de Groot N.N."/>
        </authorList>
    </citation>
    <scope>NUCLEOTIDE SEQUENCE [LARGE SCALE GENOMIC DNA]</scope>
    <source>
        <strain evidence="18 19">TC2-24</strain>
    </source>
</reference>
<evidence type="ECO:0000256" key="5">
    <source>
        <dbReference type="ARBA" id="ARBA00022597"/>
    </source>
</evidence>
<keyword evidence="19" id="KW-1185">Reference proteome</keyword>
<feature type="domain" description="Polysaccharide export protein N-terminal" evidence="16">
    <location>
        <begin position="85"/>
        <end position="183"/>
    </location>
</feature>
<sequence>MNNPNFLARFSRKPRIFAVVYNNHVTTAFSIIDSTTDKAMIKKLKQICVMGVIALTMGSCMTPKTVAYFPNLSDGQIFAMVQSKGIALRPHDKLSIVVNTKSAELNNVLNMPVTSQIIGYTEIQSINQSRGTSGYTIDAEGYIDFPLVGKVKAAGLTRAELADHLKRAMEEQSVAKDAVVTVEYLNLGFTVIGEVKNPGFYAFDNDKTTLLQALGKAGDMTIYGDRNKVKVLRQQEDGQQQTYVLSMMDAEALAQSPAYILQQNDVVYVQPNNYRKRQAANANDTTTGSFWISAVSVLTTILVLIFK</sequence>
<evidence type="ECO:0000256" key="12">
    <source>
        <dbReference type="ARBA" id="ARBA00023139"/>
    </source>
</evidence>
<keyword evidence="11 15" id="KW-0472">Membrane</keyword>
<proteinExistence type="inferred from homology"/>
<evidence type="ECO:0000256" key="9">
    <source>
        <dbReference type="ARBA" id="ARBA00023065"/>
    </source>
</evidence>
<keyword evidence="7" id="KW-0732">Signal</keyword>